<keyword evidence="4" id="KW-0479">Metal-binding</keyword>
<evidence type="ECO:0000313" key="10">
    <source>
        <dbReference type="Proteomes" id="UP000540989"/>
    </source>
</evidence>
<evidence type="ECO:0000259" key="8">
    <source>
        <dbReference type="Pfam" id="PF01850"/>
    </source>
</evidence>
<gene>
    <name evidence="9" type="ORF">HDF16_006407</name>
</gene>
<keyword evidence="3" id="KW-0540">Nuclease</keyword>
<evidence type="ECO:0000256" key="6">
    <source>
        <dbReference type="ARBA" id="ARBA00022842"/>
    </source>
</evidence>
<evidence type="ECO:0000256" key="7">
    <source>
        <dbReference type="ARBA" id="ARBA00038093"/>
    </source>
</evidence>
<sequence length="136" mass="15138">MIQQRQYMLDTNMASYIIKGTHPNVSSRLTQVPMDQLLISAVTEGELIYGLERKPNATALRRLVESFLQIVTVLPWDSVVARVYGTVRANLETQGTPMGNLDTMIGAHSLAVGAVVVTHDKAFRHIFGLQLEDWTV</sequence>
<dbReference type="Pfam" id="PF01850">
    <property type="entry name" value="PIN"/>
    <property type="match status" value="1"/>
</dbReference>
<evidence type="ECO:0000256" key="2">
    <source>
        <dbReference type="ARBA" id="ARBA00022649"/>
    </source>
</evidence>
<protein>
    <submittedName>
        <fullName evidence="9">tRNA(fMet)-specific endonuclease VapC</fullName>
        <ecNumber evidence="9">3.1.-.-</ecNumber>
    </submittedName>
</protein>
<dbReference type="GO" id="GO:0016787">
    <property type="term" value="F:hydrolase activity"/>
    <property type="evidence" value="ECO:0007669"/>
    <property type="project" value="UniProtKB-KW"/>
</dbReference>
<keyword evidence="5 9" id="KW-0378">Hydrolase</keyword>
<dbReference type="InterPro" id="IPR050556">
    <property type="entry name" value="Type_II_TA_system_RNase"/>
</dbReference>
<accession>A0A7W7ZKP0</accession>
<keyword evidence="9" id="KW-0255">Endonuclease</keyword>
<dbReference type="Gene3D" id="3.40.50.1010">
    <property type="entry name" value="5'-nuclease"/>
    <property type="match status" value="1"/>
</dbReference>
<name>A0A7W7ZKP0_9BACT</name>
<reference evidence="9 10" key="1">
    <citation type="submission" date="2020-08" db="EMBL/GenBank/DDBJ databases">
        <title>Genomic Encyclopedia of Type Strains, Phase IV (KMG-V): Genome sequencing to study the core and pangenomes of soil and plant-associated prokaryotes.</title>
        <authorList>
            <person name="Whitman W."/>
        </authorList>
    </citation>
    <scope>NUCLEOTIDE SEQUENCE [LARGE SCALE GENOMIC DNA]</scope>
    <source>
        <strain evidence="9 10">M8UP14</strain>
    </source>
</reference>
<comment type="similarity">
    <text evidence="7">Belongs to the PINc/VapC protein family.</text>
</comment>
<keyword evidence="6" id="KW-0460">Magnesium</keyword>
<dbReference type="EC" id="3.1.-.-" evidence="9"/>
<organism evidence="9 10">
    <name type="scientific">Granulicella aggregans</name>
    <dbReference type="NCBI Taxonomy" id="474949"/>
    <lineage>
        <taxon>Bacteria</taxon>
        <taxon>Pseudomonadati</taxon>
        <taxon>Acidobacteriota</taxon>
        <taxon>Terriglobia</taxon>
        <taxon>Terriglobales</taxon>
        <taxon>Acidobacteriaceae</taxon>
        <taxon>Granulicella</taxon>
    </lineage>
</organism>
<evidence type="ECO:0000256" key="4">
    <source>
        <dbReference type="ARBA" id="ARBA00022723"/>
    </source>
</evidence>
<keyword evidence="2" id="KW-1277">Toxin-antitoxin system</keyword>
<evidence type="ECO:0000256" key="1">
    <source>
        <dbReference type="ARBA" id="ARBA00001946"/>
    </source>
</evidence>
<dbReference type="AlphaFoldDB" id="A0A7W7ZKP0"/>
<evidence type="ECO:0000313" key="9">
    <source>
        <dbReference type="EMBL" id="MBB5061671.1"/>
    </source>
</evidence>
<dbReference type="CDD" id="cd18740">
    <property type="entry name" value="PIN_VapC4-5_FitB-like"/>
    <property type="match status" value="1"/>
</dbReference>
<dbReference type="PANTHER" id="PTHR33653">
    <property type="entry name" value="RIBONUCLEASE VAPC2"/>
    <property type="match status" value="1"/>
</dbReference>
<proteinExistence type="inferred from homology"/>
<dbReference type="GO" id="GO:0046872">
    <property type="term" value="F:metal ion binding"/>
    <property type="evidence" value="ECO:0007669"/>
    <property type="project" value="UniProtKB-KW"/>
</dbReference>
<dbReference type="SUPFAM" id="SSF88723">
    <property type="entry name" value="PIN domain-like"/>
    <property type="match status" value="1"/>
</dbReference>
<dbReference type="GO" id="GO:0004519">
    <property type="term" value="F:endonuclease activity"/>
    <property type="evidence" value="ECO:0007669"/>
    <property type="project" value="UniProtKB-KW"/>
</dbReference>
<dbReference type="InterPro" id="IPR029060">
    <property type="entry name" value="PIN-like_dom_sf"/>
</dbReference>
<feature type="domain" description="PIN" evidence="8">
    <location>
        <begin position="7"/>
        <end position="126"/>
    </location>
</feature>
<comment type="caution">
    <text evidence="9">The sequence shown here is derived from an EMBL/GenBank/DDBJ whole genome shotgun (WGS) entry which is preliminary data.</text>
</comment>
<keyword evidence="10" id="KW-1185">Reference proteome</keyword>
<dbReference type="EMBL" id="JACHIP010000080">
    <property type="protein sequence ID" value="MBB5061671.1"/>
    <property type="molecule type" value="Genomic_DNA"/>
</dbReference>
<comment type="cofactor">
    <cofactor evidence="1">
        <name>Mg(2+)</name>
        <dbReference type="ChEBI" id="CHEBI:18420"/>
    </cofactor>
</comment>
<dbReference type="InterPro" id="IPR002716">
    <property type="entry name" value="PIN_dom"/>
</dbReference>
<evidence type="ECO:0000256" key="5">
    <source>
        <dbReference type="ARBA" id="ARBA00022801"/>
    </source>
</evidence>
<dbReference type="PANTHER" id="PTHR33653:SF1">
    <property type="entry name" value="RIBONUCLEASE VAPC2"/>
    <property type="match status" value="1"/>
</dbReference>
<evidence type="ECO:0000256" key="3">
    <source>
        <dbReference type="ARBA" id="ARBA00022722"/>
    </source>
</evidence>
<dbReference type="Proteomes" id="UP000540989">
    <property type="component" value="Unassembled WGS sequence"/>
</dbReference>